<gene>
    <name evidence="3" type="ORF">SADO_11379</name>
</gene>
<protein>
    <recommendedName>
        <fullName evidence="2">Retropepsin-like aspartic endopeptidase domain-containing protein</fullName>
    </recommendedName>
</protein>
<keyword evidence="4" id="KW-1185">Reference proteome</keyword>
<evidence type="ECO:0000313" key="4">
    <source>
        <dbReference type="Proteomes" id="UP001460888"/>
    </source>
</evidence>
<dbReference type="EMBL" id="APND01000003">
    <property type="protein sequence ID" value="MES1929854.1"/>
    <property type="molecule type" value="Genomic_DNA"/>
</dbReference>
<dbReference type="InterPro" id="IPR021109">
    <property type="entry name" value="Peptidase_aspartic_dom_sf"/>
</dbReference>
<evidence type="ECO:0000256" key="1">
    <source>
        <dbReference type="SAM" id="SignalP"/>
    </source>
</evidence>
<accession>A0ABV2B1V2</accession>
<comment type="caution">
    <text evidence="3">The sequence shown here is derived from an EMBL/GenBank/DDBJ whole genome shotgun (WGS) entry which is preliminary data.</text>
</comment>
<organism evidence="3 4">
    <name type="scientific">Salinisphaera dokdonensis CL-ES53</name>
    <dbReference type="NCBI Taxonomy" id="1304272"/>
    <lineage>
        <taxon>Bacteria</taxon>
        <taxon>Pseudomonadati</taxon>
        <taxon>Pseudomonadota</taxon>
        <taxon>Gammaproteobacteria</taxon>
        <taxon>Salinisphaerales</taxon>
        <taxon>Salinisphaeraceae</taxon>
        <taxon>Salinisphaera</taxon>
    </lineage>
</organism>
<reference evidence="3 4" key="1">
    <citation type="submission" date="2013-03" db="EMBL/GenBank/DDBJ databases">
        <title>Salinisphaera dokdonensis CL-ES53 Genome Sequencing.</title>
        <authorList>
            <person name="Li C."/>
            <person name="Lai Q."/>
            <person name="Shao Z."/>
        </authorList>
    </citation>
    <scope>NUCLEOTIDE SEQUENCE [LARGE SCALE GENOMIC DNA]</scope>
    <source>
        <strain evidence="3 4">CL-ES53</strain>
    </source>
</reference>
<feature type="domain" description="Retropepsin-like aspartic endopeptidase" evidence="2">
    <location>
        <begin position="31"/>
        <end position="166"/>
    </location>
</feature>
<dbReference type="Pfam" id="PF05618">
    <property type="entry name" value="Zn_protease"/>
    <property type="match status" value="1"/>
</dbReference>
<dbReference type="InterPro" id="IPR008503">
    <property type="entry name" value="Asp_endopeptidase"/>
</dbReference>
<feature type="chain" id="PRO_5046789736" description="Retropepsin-like aspartic endopeptidase domain-containing protein" evidence="1">
    <location>
        <begin position="26"/>
        <end position="187"/>
    </location>
</feature>
<dbReference type="PANTHER" id="PTHR38037">
    <property type="entry name" value="ZN_PROTEASE DOMAIN-CONTAINING PROTEIN"/>
    <property type="match status" value="1"/>
</dbReference>
<feature type="signal peptide" evidence="1">
    <location>
        <begin position="1"/>
        <end position="25"/>
    </location>
</feature>
<evidence type="ECO:0000313" key="3">
    <source>
        <dbReference type="EMBL" id="MES1929854.1"/>
    </source>
</evidence>
<dbReference type="SUPFAM" id="SSF50630">
    <property type="entry name" value="Acid proteases"/>
    <property type="match status" value="1"/>
</dbReference>
<name>A0ABV2B1V2_9GAMM</name>
<dbReference type="RefSeq" id="WP_353111483.1">
    <property type="nucleotide sequence ID" value="NZ_APND01000003.1"/>
</dbReference>
<proteinExistence type="predicted"/>
<dbReference type="Proteomes" id="UP001460888">
    <property type="component" value="Unassembled WGS sequence"/>
</dbReference>
<sequence length="187" mass="21317">MKTTRILSNTLLLCVLLTAAATVHAKEDKTVYGWVENAQLVPWGVTLKAKLDTGALTSSLHATDIETFKKDDESWVRFKTRVEDQRTDEMVSKEYERPLYRELEVSGAGGSDERPVVLLEVCMNDTIYEEQFSLRDRGDMIYPMLLGRRTIKHLGLIDVSETFLNEPECDHDSKVVENEKTSDEDDD</sequence>
<evidence type="ECO:0000259" key="2">
    <source>
        <dbReference type="Pfam" id="PF05618"/>
    </source>
</evidence>
<dbReference type="Gene3D" id="2.40.70.10">
    <property type="entry name" value="Acid Proteases"/>
    <property type="match status" value="1"/>
</dbReference>
<dbReference type="PANTHER" id="PTHR38037:SF2">
    <property type="entry name" value="ATP-DEPENDENT ZINC PROTEASE DOMAIN-CONTAINING PROTEIN-RELATED"/>
    <property type="match status" value="1"/>
</dbReference>
<keyword evidence="1" id="KW-0732">Signal</keyword>